<keyword evidence="4" id="KW-1185">Reference proteome</keyword>
<protein>
    <submittedName>
        <fullName evidence="3">YciI family protein</fullName>
    </submittedName>
</protein>
<dbReference type="PANTHER" id="PTHR35174:SF3">
    <property type="entry name" value="BLL7171 PROTEIN"/>
    <property type="match status" value="1"/>
</dbReference>
<comment type="caution">
    <text evidence="3">The sequence shown here is derived from an EMBL/GenBank/DDBJ whole genome shotgun (WGS) entry which is preliminary data.</text>
</comment>
<dbReference type="Proteomes" id="UP001139353">
    <property type="component" value="Unassembled WGS sequence"/>
</dbReference>
<proteinExistence type="inferred from homology"/>
<evidence type="ECO:0000313" key="3">
    <source>
        <dbReference type="EMBL" id="MCK9688401.1"/>
    </source>
</evidence>
<reference evidence="3" key="1">
    <citation type="submission" date="2021-11" db="EMBL/GenBank/DDBJ databases">
        <title>BS-T2-15 a new species belonging to the Comamonadaceae family isolated from the soil of a French oak forest.</title>
        <authorList>
            <person name="Mieszkin S."/>
            <person name="Alain K."/>
        </authorList>
    </citation>
    <scope>NUCLEOTIDE SEQUENCE</scope>
    <source>
        <strain evidence="3">BS-T2-15</strain>
    </source>
</reference>
<dbReference type="InterPro" id="IPR005545">
    <property type="entry name" value="YCII"/>
</dbReference>
<dbReference type="PANTHER" id="PTHR35174">
    <property type="entry name" value="BLL7171 PROTEIN-RELATED"/>
    <property type="match status" value="1"/>
</dbReference>
<evidence type="ECO:0000313" key="4">
    <source>
        <dbReference type="Proteomes" id="UP001139353"/>
    </source>
</evidence>
<dbReference type="RefSeq" id="WP_275684441.1">
    <property type="nucleotide sequence ID" value="NZ_JAJLJH010000008.1"/>
</dbReference>
<dbReference type="SUPFAM" id="SSF54909">
    <property type="entry name" value="Dimeric alpha+beta barrel"/>
    <property type="match status" value="1"/>
</dbReference>
<sequence>MEFVLTFHQPAEVFEVNDDPVRGVAPMQAWKLYMEAMAAAGVLRGAKRLEHDGGTAVSVRNGKRHVQDGPFADTKELLGGYALIEVDSLDEALKWAERCPGSAVGTTFAWPVRPMPEPK</sequence>
<comment type="similarity">
    <text evidence="1">Belongs to the YciI family.</text>
</comment>
<gene>
    <name evidence="3" type="ORF">LPC04_22055</name>
</gene>
<dbReference type="EMBL" id="JAJLJH010000008">
    <property type="protein sequence ID" value="MCK9688401.1"/>
    <property type="molecule type" value="Genomic_DNA"/>
</dbReference>
<accession>A0A9X1YSH8</accession>
<dbReference type="Gene3D" id="3.30.70.1060">
    <property type="entry name" value="Dimeric alpha+beta barrel"/>
    <property type="match status" value="1"/>
</dbReference>
<dbReference type="AlphaFoldDB" id="A0A9X1YSH8"/>
<evidence type="ECO:0000259" key="2">
    <source>
        <dbReference type="Pfam" id="PF03795"/>
    </source>
</evidence>
<feature type="domain" description="YCII-related" evidence="2">
    <location>
        <begin position="29"/>
        <end position="115"/>
    </location>
</feature>
<organism evidence="3 4">
    <name type="scientific">Scleromatobacter humisilvae</name>
    <dbReference type="NCBI Taxonomy" id="2897159"/>
    <lineage>
        <taxon>Bacteria</taxon>
        <taxon>Pseudomonadati</taxon>
        <taxon>Pseudomonadota</taxon>
        <taxon>Betaproteobacteria</taxon>
        <taxon>Burkholderiales</taxon>
        <taxon>Sphaerotilaceae</taxon>
        <taxon>Scleromatobacter</taxon>
    </lineage>
</organism>
<dbReference type="Pfam" id="PF03795">
    <property type="entry name" value="YCII"/>
    <property type="match status" value="1"/>
</dbReference>
<name>A0A9X1YSH8_9BURK</name>
<evidence type="ECO:0000256" key="1">
    <source>
        <dbReference type="ARBA" id="ARBA00007689"/>
    </source>
</evidence>
<dbReference type="InterPro" id="IPR011008">
    <property type="entry name" value="Dimeric_a/b-barrel"/>
</dbReference>